<evidence type="ECO:0008006" key="3">
    <source>
        <dbReference type="Google" id="ProtNLM"/>
    </source>
</evidence>
<protein>
    <recommendedName>
        <fullName evidence="3">AB hydrolase-1 domain-containing protein</fullName>
    </recommendedName>
</protein>
<reference evidence="1" key="1">
    <citation type="submission" date="2015-10" db="EMBL/GenBank/DDBJ databases">
        <authorList>
            <person name="Regsiter A."/>
            <person name="william w."/>
        </authorList>
    </citation>
    <scope>NUCLEOTIDE SEQUENCE</scope>
    <source>
        <strain evidence="1">Montdore</strain>
    </source>
</reference>
<dbReference type="Proteomes" id="UP001412239">
    <property type="component" value="Unassembled WGS sequence"/>
</dbReference>
<evidence type="ECO:0000313" key="1">
    <source>
        <dbReference type="EMBL" id="CUS14559.1"/>
    </source>
</evidence>
<proteinExistence type="predicted"/>
<organism evidence="1 2">
    <name type="scientific">Tuber aestivum</name>
    <name type="common">summer truffle</name>
    <dbReference type="NCBI Taxonomy" id="59557"/>
    <lineage>
        <taxon>Eukaryota</taxon>
        <taxon>Fungi</taxon>
        <taxon>Dikarya</taxon>
        <taxon>Ascomycota</taxon>
        <taxon>Pezizomycotina</taxon>
        <taxon>Pezizomycetes</taxon>
        <taxon>Pezizales</taxon>
        <taxon>Tuberaceae</taxon>
        <taxon>Tuber</taxon>
    </lineage>
</organism>
<accession>A0A292Q443</accession>
<evidence type="ECO:0000313" key="2">
    <source>
        <dbReference type="Proteomes" id="UP001412239"/>
    </source>
</evidence>
<sequence>MDVILLGHSMAGFWRQRGARGFRHRGLGVVKLDSPFPGMHPEVISARLGSLFGS</sequence>
<dbReference type="AlphaFoldDB" id="A0A292Q443"/>
<dbReference type="EMBL" id="LN890957">
    <property type="protein sequence ID" value="CUS14559.1"/>
    <property type="molecule type" value="Genomic_DNA"/>
</dbReference>
<feature type="non-terminal residue" evidence="1">
    <location>
        <position position="1"/>
    </location>
</feature>
<gene>
    <name evidence="1" type="ORF">GSTUAT00001290001</name>
</gene>
<name>A0A292Q443_9PEZI</name>
<keyword evidence="2" id="KW-1185">Reference proteome</keyword>